<feature type="region of interest" description="Disordered" evidence="1">
    <location>
        <begin position="185"/>
        <end position="204"/>
    </location>
</feature>
<organism evidence="3 4">
    <name type="scientific">Punica granatum</name>
    <name type="common">Pomegranate</name>
    <dbReference type="NCBI Taxonomy" id="22663"/>
    <lineage>
        <taxon>Eukaryota</taxon>
        <taxon>Viridiplantae</taxon>
        <taxon>Streptophyta</taxon>
        <taxon>Embryophyta</taxon>
        <taxon>Tracheophyta</taxon>
        <taxon>Spermatophyta</taxon>
        <taxon>Magnoliopsida</taxon>
        <taxon>eudicotyledons</taxon>
        <taxon>Gunneridae</taxon>
        <taxon>Pentapetalae</taxon>
        <taxon>rosids</taxon>
        <taxon>malvids</taxon>
        <taxon>Myrtales</taxon>
        <taxon>Lythraceae</taxon>
        <taxon>Punica</taxon>
    </lineage>
</organism>
<dbReference type="SUPFAM" id="SSF56672">
    <property type="entry name" value="DNA/RNA polymerases"/>
    <property type="match status" value="1"/>
</dbReference>
<keyword evidence="4" id="KW-1185">Reference proteome</keyword>
<evidence type="ECO:0000313" key="4">
    <source>
        <dbReference type="Proteomes" id="UP000233551"/>
    </source>
</evidence>
<evidence type="ECO:0000256" key="1">
    <source>
        <dbReference type="SAM" id="MobiDB-lite"/>
    </source>
</evidence>
<dbReference type="Pfam" id="PF03732">
    <property type="entry name" value="Retrotrans_gag"/>
    <property type="match status" value="1"/>
</dbReference>
<comment type="caution">
    <text evidence="3">The sequence shown here is derived from an EMBL/GenBank/DDBJ whole genome shotgun (WGS) entry which is preliminary data.</text>
</comment>
<proteinExistence type="predicted"/>
<gene>
    <name evidence="3" type="ORF">CRG98_012460</name>
</gene>
<dbReference type="PANTHER" id="PTHR35046:SF9">
    <property type="entry name" value="RNA-DIRECTED DNA POLYMERASE"/>
    <property type="match status" value="1"/>
</dbReference>
<dbReference type="PANTHER" id="PTHR35046">
    <property type="entry name" value="ZINC KNUCKLE (CCHC-TYPE) FAMILY PROTEIN"/>
    <property type="match status" value="1"/>
</dbReference>
<feature type="compositionally biased region" description="Basic and acidic residues" evidence="1">
    <location>
        <begin position="194"/>
        <end position="204"/>
    </location>
</feature>
<evidence type="ECO:0000259" key="2">
    <source>
        <dbReference type="Pfam" id="PF03732"/>
    </source>
</evidence>
<dbReference type="InterPro" id="IPR005162">
    <property type="entry name" value="Retrotrans_gag_dom"/>
</dbReference>
<protein>
    <recommendedName>
        <fullName evidence="2">Retrotransposon gag domain-containing protein</fullName>
    </recommendedName>
</protein>
<name>A0A2I0KF52_PUNGR</name>
<dbReference type="Proteomes" id="UP000233551">
    <property type="component" value="Unassembled WGS sequence"/>
</dbReference>
<reference evidence="3 4" key="1">
    <citation type="submission" date="2017-11" db="EMBL/GenBank/DDBJ databases">
        <title>De-novo sequencing of pomegranate (Punica granatum L.) genome.</title>
        <authorList>
            <person name="Akparov Z."/>
            <person name="Amiraslanov A."/>
            <person name="Hajiyeva S."/>
            <person name="Abbasov M."/>
            <person name="Kaur K."/>
            <person name="Hamwieh A."/>
            <person name="Solovyev V."/>
            <person name="Salamov A."/>
            <person name="Braich B."/>
            <person name="Kosarev P."/>
            <person name="Mahmoud A."/>
            <person name="Hajiyev E."/>
            <person name="Babayeva S."/>
            <person name="Izzatullayeva V."/>
            <person name="Mammadov A."/>
            <person name="Mammadov A."/>
            <person name="Sharifova S."/>
            <person name="Ojaghi J."/>
            <person name="Eynullazada K."/>
            <person name="Bayramov B."/>
            <person name="Abdulazimova A."/>
            <person name="Shahmuradov I."/>
        </authorList>
    </citation>
    <scope>NUCLEOTIDE SEQUENCE [LARGE SCALE GENOMIC DNA]</scope>
    <source>
        <strain evidence="4">cv. AG2017</strain>
        <tissue evidence="3">Leaf</tissue>
    </source>
</reference>
<dbReference type="AlphaFoldDB" id="A0A2I0KF52"/>
<evidence type="ECO:0000313" key="3">
    <source>
        <dbReference type="EMBL" id="PKI67132.1"/>
    </source>
</evidence>
<sequence>MKRVMRKRFVPSYYYRELYNKLQNLRQGNQSVDEYFKEMEVTMIRANEEEDREAIMARFLVGLNREIQNVMELHHYVELEDMVHMAIKIENQFKRRDSDTDDMPPLEDVPEQEYLALDALTLVARRALILQTKEVEEVQRENIFHTRCYIKDKEYEDVFPEKTPHGLPPIRGIEHQIDFVPGATIPNRPAYRSNPEEIKELQRQ</sequence>
<dbReference type="InterPro" id="IPR043502">
    <property type="entry name" value="DNA/RNA_pol_sf"/>
</dbReference>
<dbReference type="EMBL" id="PGOL01000637">
    <property type="protein sequence ID" value="PKI67132.1"/>
    <property type="molecule type" value="Genomic_DNA"/>
</dbReference>
<feature type="domain" description="Retrotransposon gag" evidence="2">
    <location>
        <begin position="1"/>
        <end position="65"/>
    </location>
</feature>
<accession>A0A2I0KF52</accession>